<reference evidence="2" key="1">
    <citation type="thesis" date="2020" institute="ProQuest LLC" country="789 East Eisenhower Parkway, Ann Arbor, MI, USA">
        <title>Comparative Genomics and Chromosome Evolution.</title>
        <authorList>
            <person name="Mudd A.B."/>
        </authorList>
    </citation>
    <scope>NUCLEOTIDE SEQUENCE</scope>
    <source>
        <strain evidence="2">HN-11 Male</strain>
        <tissue evidence="2">Kidney and liver</tissue>
    </source>
</reference>
<dbReference type="OrthoDB" id="10577669at2759"/>
<organism evidence="2 3">
    <name type="scientific">Eleutherodactylus coqui</name>
    <name type="common">Puerto Rican coqui</name>
    <dbReference type="NCBI Taxonomy" id="57060"/>
    <lineage>
        <taxon>Eukaryota</taxon>
        <taxon>Metazoa</taxon>
        <taxon>Chordata</taxon>
        <taxon>Craniata</taxon>
        <taxon>Vertebrata</taxon>
        <taxon>Euteleostomi</taxon>
        <taxon>Amphibia</taxon>
        <taxon>Batrachia</taxon>
        <taxon>Anura</taxon>
        <taxon>Neobatrachia</taxon>
        <taxon>Hyloidea</taxon>
        <taxon>Eleutherodactylidae</taxon>
        <taxon>Eleutherodactylinae</taxon>
        <taxon>Eleutherodactylus</taxon>
        <taxon>Eleutherodactylus</taxon>
    </lineage>
</organism>
<proteinExistence type="predicted"/>
<evidence type="ECO:0000256" key="1">
    <source>
        <dbReference type="SAM" id="MobiDB-lite"/>
    </source>
</evidence>
<dbReference type="Proteomes" id="UP000770717">
    <property type="component" value="Unassembled WGS sequence"/>
</dbReference>
<protein>
    <submittedName>
        <fullName evidence="2">Uncharacterized protein</fullName>
    </submittedName>
</protein>
<gene>
    <name evidence="2" type="ORF">GDO78_020655</name>
</gene>
<evidence type="ECO:0000313" key="3">
    <source>
        <dbReference type="Proteomes" id="UP000770717"/>
    </source>
</evidence>
<sequence>MDTHLRQKHFQDSLQHKTTERDLYRSQGWEEQAMMYQEQINDVSKKQEELSSSSWLSGAIDVLSFVAIPLLPPPYRFAAIVIAGVLKMVIK</sequence>
<name>A0A8J6E8M7_ELECQ</name>
<accession>A0A8J6E8M7</accession>
<evidence type="ECO:0000313" key="2">
    <source>
        <dbReference type="EMBL" id="KAG9464007.1"/>
    </source>
</evidence>
<keyword evidence="3" id="KW-1185">Reference proteome</keyword>
<feature type="region of interest" description="Disordered" evidence="1">
    <location>
        <begin position="1"/>
        <end position="21"/>
    </location>
</feature>
<comment type="caution">
    <text evidence="2">The sequence shown here is derived from an EMBL/GenBank/DDBJ whole genome shotgun (WGS) entry which is preliminary data.</text>
</comment>
<dbReference type="AlphaFoldDB" id="A0A8J6E8M7"/>
<dbReference type="EMBL" id="WNTK01005304">
    <property type="protein sequence ID" value="KAG9464007.1"/>
    <property type="molecule type" value="Genomic_DNA"/>
</dbReference>